<dbReference type="RefSeq" id="WP_274784361.1">
    <property type="nucleotide sequence ID" value="NZ_CP132482.1"/>
</dbReference>
<sequence length="167" mass="18788">MNRSDLADILLVIDVQNGLNQAARFDDVVKDINQRIDQYRSAQRALLFVQNCDEGLVYGSSSWQFAPTLARQSGDRVLGKYHSDVFFETGLDVLLKHAGVQTIEVCGLQTEYCIDTAFRVGHDYGYKMQIVHGLHTTFDTPTLSAAQMLKHHEHIWDGSFGRVLSAQ</sequence>
<dbReference type="InterPro" id="IPR000868">
    <property type="entry name" value="Isochorismatase-like_dom"/>
</dbReference>
<feature type="domain" description="Isochorismatase-like" evidence="3">
    <location>
        <begin position="9"/>
        <end position="139"/>
    </location>
</feature>
<dbReference type="PANTHER" id="PTHR43540:SF14">
    <property type="entry name" value="ISOCHORISMATASE"/>
    <property type="match status" value="1"/>
</dbReference>
<dbReference type="PANTHER" id="PTHR43540">
    <property type="entry name" value="PEROXYUREIDOACRYLATE/UREIDOACRYLATE AMIDOHYDROLASE-RELATED"/>
    <property type="match status" value="1"/>
</dbReference>
<evidence type="ECO:0000256" key="1">
    <source>
        <dbReference type="ARBA" id="ARBA00006336"/>
    </source>
</evidence>
<name>A0ABY9L4E5_9LACO</name>
<evidence type="ECO:0000256" key="2">
    <source>
        <dbReference type="ARBA" id="ARBA00022801"/>
    </source>
</evidence>
<proteinExistence type="inferred from homology"/>
<evidence type="ECO:0000313" key="5">
    <source>
        <dbReference type="Proteomes" id="UP001233112"/>
    </source>
</evidence>
<dbReference type="EMBL" id="CP132482">
    <property type="protein sequence ID" value="WLV78467.1"/>
    <property type="molecule type" value="Genomic_DNA"/>
</dbReference>
<evidence type="ECO:0000313" key="4">
    <source>
        <dbReference type="EMBL" id="WLV78467.1"/>
    </source>
</evidence>
<dbReference type="SUPFAM" id="SSF52499">
    <property type="entry name" value="Isochorismatase-like hydrolases"/>
    <property type="match status" value="1"/>
</dbReference>
<dbReference type="Proteomes" id="UP001233112">
    <property type="component" value="Chromosome"/>
</dbReference>
<dbReference type="InterPro" id="IPR050272">
    <property type="entry name" value="Isochorismatase-like_hydrls"/>
</dbReference>
<organism evidence="4 5">
    <name type="scientific">Lacticaseibacillus parahuelsenbergensis</name>
    <dbReference type="NCBI Taxonomy" id="3068305"/>
    <lineage>
        <taxon>Bacteria</taxon>
        <taxon>Bacillati</taxon>
        <taxon>Bacillota</taxon>
        <taxon>Bacilli</taxon>
        <taxon>Lactobacillales</taxon>
        <taxon>Lactobacillaceae</taxon>
        <taxon>Lacticaseibacillus</taxon>
    </lineage>
</organism>
<comment type="similarity">
    <text evidence="1">Belongs to the isochorismatase family.</text>
</comment>
<keyword evidence="2" id="KW-0378">Hydrolase</keyword>
<accession>A0ABY9L4E5</accession>
<reference evidence="4 5" key="1">
    <citation type="submission" date="2023-08" db="EMBL/GenBank/DDBJ databases">
        <authorList>
            <person name="Buchebner-Jance M."/>
        </authorList>
    </citation>
    <scope>NUCLEOTIDE SEQUENCE [LARGE SCALE GENOMIC DNA]</scope>
    <source>
        <strain evidence="4 5">NCIMB 15471</strain>
    </source>
</reference>
<evidence type="ECO:0000259" key="3">
    <source>
        <dbReference type="Pfam" id="PF00857"/>
    </source>
</evidence>
<dbReference type="InterPro" id="IPR036380">
    <property type="entry name" value="Isochorismatase-like_sf"/>
</dbReference>
<dbReference type="Gene3D" id="3.40.50.850">
    <property type="entry name" value="Isochorismatase-like"/>
    <property type="match status" value="1"/>
</dbReference>
<protein>
    <submittedName>
        <fullName evidence="4">Isochorismatase family protein</fullName>
    </submittedName>
</protein>
<dbReference type="Pfam" id="PF00857">
    <property type="entry name" value="Isochorismatase"/>
    <property type="match status" value="1"/>
</dbReference>
<gene>
    <name evidence="4" type="ORF">LACPH_000426</name>
</gene>
<keyword evidence="5" id="KW-1185">Reference proteome</keyword>